<evidence type="ECO:0000313" key="3">
    <source>
        <dbReference type="Proteomes" id="UP001153328"/>
    </source>
</evidence>
<feature type="region of interest" description="Disordered" evidence="1">
    <location>
        <begin position="1"/>
        <end position="202"/>
    </location>
</feature>
<feature type="compositionally biased region" description="Basic residues" evidence="1">
    <location>
        <begin position="60"/>
        <end position="84"/>
    </location>
</feature>
<name>A0A9W4E2X3_9ACTN</name>
<feature type="compositionally biased region" description="Low complexity" evidence="1">
    <location>
        <begin position="219"/>
        <end position="228"/>
    </location>
</feature>
<dbReference type="AlphaFoldDB" id="A0A9W4E2X3"/>
<reference evidence="2" key="1">
    <citation type="submission" date="2021-06" db="EMBL/GenBank/DDBJ databases">
        <authorList>
            <person name="Arsene-Ploetze F."/>
        </authorList>
    </citation>
    <scope>NUCLEOTIDE SEQUENCE</scope>
    <source>
        <strain evidence="2">SBRY1</strain>
    </source>
</reference>
<accession>A0A9W4E2X3</accession>
<feature type="compositionally biased region" description="Basic and acidic residues" evidence="1">
    <location>
        <begin position="247"/>
        <end position="265"/>
    </location>
</feature>
<feature type="compositionally biased region" description="Basic residues" evidence="1">
    <location>
        <begin position="233"/>
        <end position="243"/>
    </location>
</feature>
<protein>
    <submittedName>
        <fullName evidence="2">Uncharacterized protein</fullName>
    </submittedName>
</protein>
<evidence type="ECO:0000313" key="2">
    <source>
        <dbReference type="EMBL" id="CAG7601536.1"/>
    </source>
</evidence>
<feature type="compositionally biased region" description="Gly residues" evidence="1">
    <location>
        <begin position="162"/>
        <end position="179"/>
    </location>
</feature>
<keyword evidence="3" id="KW-1185">Reference proteome</keyword>
<sequence>MRQGPQARSDGPGDPARRCDLRVSGHGRGGARGAGRGFGDQRGLGGDGLPGRPGRAAGQARRHRGRGRRGRGRDRHGHRPRRLPVRPLHGGLRGDPCGQAGLRPEGRDRRPPEGDLRERRAVDVRQHPPLLVAGDAGGRGLHQDLDRQGRGQCHAREHAADAGGGARLPRGRGGAGRGQAGRRHQDVEGRDQVPGDGQRNARRRLAVARMVPLRRLKPAQRPADAAAEAQHRPVFRSRLRHGGLTHGQREIRLRTRAGVPRDRRSGPVLRAVHRR</sequence>
<evidence type="ECO:0000256" key="1">
    <source>
        <dbReference type="SAM" id="MobiDB-lite"/>
    </source>
</evidence>
<feature type="compositionally biased region" description="Basic and acidic residues" evidence="1">
    <location>
        <begin position="141"/>
        <end position="160"/>
    </location>
</feature>
<feature type="compositionally biased region" description="Gly residues" evidence="1">
    <location>
        <begin position="26"/>
        <end position="51"/>
    </location>
</feature>
<feature type="region of interest" description="Disordered" evidence="1">
    <location>
        <begin position="218"/>
        <end position="275"/>
    </location>
</feature>
<dbReference type="EMBL" id="CAJVAX010000001">
    <property type="protein sequence ID" value="CAG7601536.1"/>
    <property type="molecule type" value="Genomic_DNA"/>
</dbReference>
<feature type="compositionally biased region" description="Basic and acidic residues" evidence="1">
    <location>
        <begin position="183"/>
        <end position="193"/>
    </location>
</feature>
<proteinExistence type="predicted"/>
<feature type="compositionally biased region" description="Basic and acidic residues" evidence="1">
    <location>
        <begin position="104"/>
        <end position="126"/>
    </location>
</feature>
<gene>
    <name evidence="2" type="ORF">SBRY_10431</name>
</gene>
<organism evidence="2 3">
    <name type="scientific">Actinacidiphila bryophytorum</name>
    <dbReference type="NCBI Taxonomy" id="1436133"/>
    <lineage>
        <taxon>Bacteria</taxon>
        <taxon>Bacillati</taxon>
        <taxon>Actinomycetota</taxon>
        <taxon>Actinomycetes</taxon>
        <taxon>Kitasatosporales</taxon>
        <taxon>Streptomycetaceae</taxon>
        <taxon>Actinacidiphila</taxon>
    </lineage>
</organism>
<dbReference type="Proteomes" id="UP001153328">
    <property type="component" value="Unassembled WGS sequence"/>
</dbReference>
<comment type="caution">
    <text evidence="2">The sequence shown here is derived from an EMBL/GenBank/DDBJ whole genome shotgun (WGS) entry which is preliminary data.</text>
</comment>